<dbReference type="NCBIfam" id="TIGR00089">
    <property type="entry name" value="MiaB/RimO family radical SAM methylthiotransferase"/>
    <property type="match status" value="1"/>
</dbReference>
<sequence length="467" mass="52174">MSTTVGLISLGCAKNLIDSEVMIGHLAQAGMSLTPDAELADVIIVNTCSFIDMAKQESIDTIFGAVKDRSEDPDRARQKIIVAGCLSQRFAKDLPGIMPEVDAFIGLDQITKVAPIIENLLGKKNDAEVQKTEGPSATEDPRDFVTLKPQYVPDYSTPRMRLTPDHFAYVKIAEGCNHTCTFCIIPKIRGQHRSRTQESVVKEVEALVKSGVKEINLISQDTTYFGMDQWEGKRPTPSSPVDSTRGESLATLLREINKIEGDFWVRLLYTHPAHWSDELIQTIAECDKVAKYVDIPLQHISDRMLTAMKRVTTGDYIRDLLRRMRAGIPGLGIRTTFIVGFPGETEEDFQELLEFIREFRFERAGVFSYSKEEGTRAEKFDGHIHHATRKSRWSRAMAELQKIAGETNQAQVGKAVRVLVEQPGVGRTQWDAPEIDGSVMVDESIPVGEFADITIGDWRGYDLVAAR</sequence>
<keyword evidence="11" id="KW-0689">Ribosomal protein</keyword>
<dbReference type="CDD" id="cd01335">
    <property type="entry name" value="Radical_SAM"/>
    <property type="match status" value="1"/>
</dbReference>
<dbReference type="Gene3D" id="3.80.30.20">
    <property type="entry name" value="tm_1862 like domain"/>
    <property type="match status" value="1"/>
</dbReference>
<comment type="subcellular location">
    <subcellularLocation>
        <location evidence="8">Cytoplasm</location>
    </subcellularLocation>
</comment>
<feature type="binding site" evidence="8">
    <location>
        <position position="12"/>
    </location>
    <ligand>
        <name>[4Fe-4S] cluster</name>
        <dbReference type="ChEBI" id="CHEBI:49883"/>
        <label>1</label>
    </ligand>
</feature>
<dbReference type="GO" id="GO:0103039">
    <property type="term" value="F:protein methylthiotransferase activity"/>
    <property type="evidence" value="ECO:0007669"/>
    <property type="project" value="UniProtKB-EC"/>
</dbReference>
<organism evidence="11 12">
    <name type="scientific">Luteolibacter yonseiensis</name>
    <dbReference type="NCBI Taxonomy" id="1144680"/>
    <lineage>
        <taxon>Bacteria</taxon>
        <taxon>Pseudomonadati</taxon>
        <taxon>Verrucomicrobiota</taxon>
        <taxon>Verrucomicrobiia</taxon>
        <taxon>Verrucomicrobiales</taxon>
        <taxon>Verrucomicrobiaceae</taxon>
        <taxon>Luteolibacter</taxon>
    </lineage>
</organism>
<dbReference type="Pfam" id="PF04055">
    <property type="entry name" value="Radical_SAM"/>
    <property type="match status" value="1"/>
</dbReference>
<dbReference type="SFLD" id="SFLDF00274">
    <property type="entry name" value="ribosomal_protein_S12_methylth"/>
    <property type="match status" value="1"/>
</dbReference>
<protein>
    <recommendedName>
        <fullName evidence="8">Ribosomal protein uS12 methylthiotransferase RimO</fullName>
        <shortName evidence="8">uS12 MTTase</shortName>
        <shortName evidence="8">uS12 methylthiotransferase</shortName>
        <ecNumber evidence="8">2.8.4.4</ecNumber>
    </recommendedName>
    <alternativeName>
        <fullName evidence="8">Ribosomal protein uS12 (aspartate-C(3))-methylthiotransferase</fullName>
    </alternativeName>
    <alternativeName>
        <fullName evidence="8">Ribosome maturation factor RimO</fullName>
    </alternativeName>
</protein>
<gene>
    <name evidence="8 11" type="primary">rimO</name>
    <name evidence="11" type="ORF">JIN84_02665</name>
</gene>
<dbReference type="InterPro" id="IPR005840">
    <property type="entry name" value="Ribosomal_uS12_MeSTrfase_RimO"/>
</dbReference>
<dbReference type="AlphaFoldDB" id="A0A934R0I3"/>
<evidence type="ECO:0000256" key="8">
    <source>
        <dbReference type="HAMAP-Rule" id="MF_01865"/>
    </source>
</evidence>
<dbReference type="SFLD" id="SFLDG01082">
    <property type="entry name" value="B12-binding_domain_containing"/>
    <property type="match status" value="1"/>
</dbReference>
<dbReference type="EC" id="2.8.4.4" evidence="8"/>
<proteinExistence type="inferred from homology"/>
<comment type="catalytic activity">
    <reaction evidence="8">
        <text>L-aspartate(89)-[ribosomal protein uS12]-hydrogen + (sulfur carrier)-SH + AH2 + 2 S-adenosyl-L-methionine = 3-methylsulfanyl-L-aspartate(89)-[ribosomal protein uS12]-hydrogen + (sulfur carrier)-H + 5'-deoxyadenosine + L-methionine + A + S-adenosyl-L-homocysteine + 2 H(+)</text>
        <dbReference type="Rhea" id="RHEA:37087"/>
        <dbReference type="Rhea" id="RHEA-COMP:10460"/>
        <dbReference type="Rhea" id="RHEA-COMP:10461"/>
        <dbReference type="Rhea" id="RHEA-COMP:14737"/>
        <dbReference type="Rhea" id="RHEA-COMP:14739"/>
        <dbReference type="ChEBI" id="CHEBI:13193"/>
        <dbReference type="ChEBI" id="CHEBI:15378"/>
        <dbReference type="ChEBI" id="CHEBI:17319"/>
        <dbReference type="ChEBI" id="CHEBI:17499"/>
        <dbReference type="ChEBI" id="CHEBI:29917"/>
        <dbReference type="ChEBI" id="CHEBI:29961"/>
        <dbReference type="ChEBI" id="CHEBI:57844"/>
        <dbReference type="ChEBI" id="CHEBI:57856"/>
        <dbReference type="ChEBI" id="CHEBI:59789"/>
        <dbReference type="ChEBI" id="CHEBI:64428"/>
        <dbReference type="ChEBI" id="CHEBI:73599"/>
        <dbReference type="EC" id="2.8.4.4"/>
    </reaction>
</comment>
<dbReference type="InterPro" id="IPR038135">
    <property type="entry name" value="Methylthiotransferase_N_sf"/>
</dbReference>
<evidence type="ECO:0000313" key="12">
    <source>
        <dbReference type="Proteomes" id="UP000600139"/>
    </source>
</evidence>
<dbReference type="GO" id="GO:0005840">
    <property type="term" value="C:ribosome"/>
    <property type="evidence" value="ECO:0007669"/>
    <property type="project" value="UniProtKB-KW"/>
</dbReference>
<dbReference type="InterPro" id="IPR005839">
    <property type="entry name" value="Methylthiotransferase"/>
</dbReference>
<keyword evidence="1 8" id="KW-0004">4Fe-4S</keyword>
<dbReference type="GO" id="GO:0035599">
    <property type="term" value="F:aspartic acid methylthiotransferase activity"/>
    <property type="evidence" value="ECO:0007669"/>
    <property type="project" value="TreeGrafter"/>
</dbReference>
<dbReference type="RefSeq" id="WP_200349461.1">
    <property type="nucleotide sequence ID" value="NZ_BAABHZ010000010.1"/>
</dbReference>
<keyword evidence="12" id="KW-1185">Reference proteome</keyword>
<keyword evidence="7 8" id="KW-0411">Iron-sulfur</keyword>
<dbReference type="Pfam" id="PF00919">
    <property type="entry name" value="UPF0004"/>
    <property type="match status" value="1"/>
</dbReference>
<dbReference type="GO" id="GO:0051539">
    <property type="term" value="F:4 iron, 4 sulfur cluster binding"/>
    <property type="evidence" value="ECO:0007669"/>
    <property type="project" value="UniProtKB-UniRule"/>
</dbReference>
<dbReference type="SUPFAM" id="SSF102114">
    <property type="entry name" value="Radical SAM enzymes"/>
    <property type="match status" value="1"/>
</dbReference>
<feature type="binding site" evidence="8">
    <location>
        <position position="85"/>
    </location>
    <ligand>
        <name>[4Fe-4S] cluster</name>
        <dbReference type="ChEBI" id="CHEBI:49883"/>
        <label>1</label>
    </ligand>
</feature>
<dbReference type="InterPro" id="IPR002792">
    <property type="entry name" value="TRAM_dom"/>
</dbReference>
<dbReference type="Proteomes" id="UP000600139">
    <property type="component" value="Unassembled WGS sequence"/>
</dbReference>
<dbReference type="NCBIfam" id="TIGR01125">
    <property type="entry name" value="30S ribosomal protein S12 methylthiotransferase RimO"/>
    <property type="match status" value="1"/>
</dbReference>
<keyword evidence="3 8" id="KW-0808">Transferase</keyword>
<dbReference type="InterPro" id="IPR013848">
    <property type="entry name" value="Methylthiotransferase_N"/>
</dbReference>
<keyword evidence="4 8" id="KW-0949">S-adenosyl-L-methionine</keyword>
<dbReference type="InterPro" id="IPR012340">
    <property type="entry name" value="NA-bd_OB-fold"/>
</dbReference>
<name>A0A934R0I3_9BACT</name>
<dbReference type="Pfam" id="PF18693">
    <property type="entry name" value="TRAM_2"/>
    <property type="match status" value="1"/>
</dbReference>
<evidence type="ECO:0000256" key="3">
    <source>
        <dbReference type="ARBA" id="ARBA00022679"/>
    </source>
</evidence>
<dbReference type="InterPro" id="IPR006638">
    <property type="entry name" value="Elp3/MiaA/NifB-like_rSAM"/>
</dbReference>
<dbReference type="PROSITE" id="PS01278">
    <property type="entry name" value="MTTASE_RADICAL"/>
    <property type="match status" value="1"/>
</dbReference>
<dbReference type="PANTHER" id="PTHR43837:SF1">
    <property type="entry name" value="RIBOSOMAL PROTEIN US12 METHYLTHIOTRANSFERASE RIMO"/>
    <property type="match status" value="1"/>
</dbReference>
<evidence type="ECO:0000256" key="7">
    <source>
        <dbReference type="ARBA" id="ARBA00023014"/>
    </source>
</evidence>
<dbReference type="EMBL" id="JAENIK010000004">
    <property type="protein sequence ID" value="MBK1814499.1"/>
    <property type="molecule type" value="Genomic_DNA"/>
</dbReference>
<evidence type="ECO:0000256" key="6">
    <source>
        <dbReference type="ARBA" id="ARBA00023004"/>
    </source>
</evidence>
<reference evidence="11" key="1">
    <citation type="submission" date="2021-01" db="EMBL/GenBank/DDBJ databases">
        <title>Modified the classification status of verrucomicrobia.</title>
        <authorList>
            <person name="Feng X."/>
        </authorList>
    </citation>
    <scope>NUCLEOTIDE SEQUENCE</scope>
    <source>
        <strain evidence="11">JCM 18052</strain>
    </source>
</reference>
<feature type="binding site" evidence="8">
    <location>
        <position position="183"/>
    </location>
    <ligand>
        <name>[4Fe-4S] cluster</name>
        <dbReference type="ChEBI" id="CHEBI:49883"/>
        <label>2</label>
        <note>4Fe-4S-S-AdoMet</note>
    </ligand>
</feature>
<dbReference type="InterPro" id="IPR020612">
    <property type="entry name" value="Methylthiotransferase_CS"/>
</dbReference>
<accession>A0A934R0I3</accession>
<evidence type="ECO:0000256" key="2">
    <source>
        <dbReference type="ARBA" id="ARBA00022490"/>
    </source>
</evidence>
<dbReference type="PROSITE" id="PS51449">
    <property type="entry name" value="MTTASE_N"/>
    <property type="match status" value="1"/>
</dbReference>
<dbReference type="Gene3D" id="3.40.50.12160">
    <property type="entry name" value="Methylthiotransferase, N-terminal domain"/>
    <property type="match status" value="1"/>
</dbReference>
<evidence type="ECO:0000259" key="10">
    <source>
        <dbReference type="PROSITE" id="PS51918"/>
    </source>
</evidence>
<dbReference type="InterPro" id="IPR023404">
    <property type="entry name" value="rSAM_horseshoe"/>
</dbReference>
<dbReference type="FunFam" id="3.80.30.20:FF:000001">
    <property type="entry name" value="tRNA-2-methylthio-N(6)-dimethylallyladenosine synthase 2"/>
    <property type="match status" value="1"/>
</dbReference>
<dbReference type="HAMAP" id="MF_01865">
    <property type="entry name" value="MTTase_RimO"/>
    <property type="match status" value="1"/>
</dbReference>
<comment type="caution">
    <text evidence="11">The sequence shown here is derived from an EMBL/GenBank/DDBJ whole genome shotgun (WGS) entry which is preliminary data.</text>
</comment>
<keyword evidence="11" id="KW-0687">Ribonucleoprotein</keyword>
<feature type="binding site" evidence="8">
    <location>
        <position position="176"/>
    </location>
    <ligand>
        <name>[4Fe-4S] cluster</name>
        <dbReference type="ChEBI" id="CHEBI:49883"/>
        <label>2</label>
        <note>4Fe-4S-S-AdoMet</note>
    </ligand>
</feature>
<dbReference type="GO" id="GO:0046872">
    <property type="term" value="F:metal ion binding"/>
    <property type="evidence" value="ECO:0007669"/>
    <property type="project" value="UniProtKB-KW"/>
</dbReference>
<feature type="binding site" evidence="8">
    <location>
        <position position="48"/>
    </location>
    <ligand>
        <name>[4Fe-4S] cluster</name>
        <dbReference type="ChEBI" id="CHEBI:49883"/>
        <label>1</label>
    </ligand>
</feature>
<dbReference type="SFLD" id="SFLDS00029">
    <property type="entry name" value="Radical_SAM"/>
    <property type="match status" value="1"/>
</dbReference>
<dbReference type="SMART" id="SM00729">
    <property type="entry name" value="Elp3"/>
    <property type="match status" value="1"/>
</dbReference>
<keyword evidence="2 8" id="KW-0963">Cytoplasm</keyword>
<dbReference type="PROSITE" id="PS51918">
    <property type="entry name" value="RADICAL_SAM"/>
    <property type="match status" value="1"/>
</dbReference>
<keyword evidence="5 8" id="KW-0479">Metal-binding</keyword>
<feature type="domain" description="Radical SAM core" evidence="10">
    <location>
        <begin position="162"/>
        <end position="406"/>
    </location>
</feature>
<comment type="cofactor">
    <cofactor evidence="8">
        <name>[4Fe-4S] cluster</name>
        <dbReference type="ChEBI" id="CHEBI:49883"/>
    </cofactor>
    <text evidence="8">Binds 2 [4Fe-4S] clusters. One cluster is coordinated with 3 cysteines and an exchangeable S-adenosyl-L-methionine.</text>
</comment>
<evidence type="ECO:0000256" key="4">
    <source>
        <dbReference type="ARBA" id="ARBA00022691"/>
    </source>
</evidence>
<dbReference type="InterPro" id="IPR007197">
    <property type="entry name" value="rSAM"/>
</dbReference>
<dbReference type="SFLD" id="SFLDG01061">
    <property type="entry name" value="methylthiotransferase"/>
    <property type="match status" value="1"/>
</dbReference>
<feature type="binding site" evidence="8">
    <location>
        <position position="180"/>
    </location>
    <ligand>
        <name>[4Fe-4S] cluster</name>
        <dbReference type="ChEBI" id="CHEBI:49883"/>
        <label>2</label>
        <note>4Fe-4S-S-AdoMet</note>
    </ligand>
</feature>
<dbReference type="Gene3D" id="2.40.50.140">
    <property type="entry name" value="Nucleic acid-binding proteins"/>
    <property type="match status" value="1"/>
</dbReference>
<evidence type="ECO:0000313" key="11">
    <source>
        <dbReference type="EMBL" id="MBK1814499.1"/>
    </source>
</evidence>
<evidence type="ECO:0000256" key="1">
    <source>
        <dbReference type="ARBA" id="ARBA00022485"/>
    </source>
</evidence>
<dbReference type="GO" id="GO:0005829">
    <property type="term" value="C:cytosol"/>
    <property type="evidence" value="ECO:0007669"/>
    <property type="project" value="TreeGrafter"/>
</dbReference>
<comment type="function">
    <text evidence="8">Catalyzes the methylthiolation of an aspartic acid residue of ribosomal protein uS12.</text>
</comment>
<feature type="domain" description="MTTase N-terminal" evidence="9">
    <location>
        <begin position="3"/>
        <end position="122"/>
    </location>
</feature>
<comment type="similarity">
    <text evidence="8">Belongs to the methylthiotransferase family. RimO subfamily.</text>
</comment>
<dbReference type="PANTHER" id="PTHR43837">
    <property type="entry name" value="RIBOSOMAL PROTEIN S12 METHYLTHIOTRANSFERASE RIMO"/>
    <property type="match status" value="1"/>
</dbReference>
<evidence type="ECO:0000259" key="9">
    <source>
        <dbReference type="PROSITE" id="PS51449"/>
    </source>
</evidence>
<dbReference type="InterPro" id="IPR058240">
    <property type="entry name" value="rSAM_sf"/>
</dbReference>
<evidence type="ECO:0000256" key="5">
    <source>
        <dbReference type="ARBA" id="ARBA00022723"/>
    </source>
</evidence>
<dbReference type="GO" id="GO:0006400">
    <property type="term" value="P:tRNA modification"/>
    <property type="evidence" value="ECO:0007669"/>
    <property type="project" value="InterPro"/>
</dbReference>
<keyword evidence="6 8" id="KW-0408">Iron</keyword>